<name>A0ABR4UIK9_9FLAO</name>
<evidence type="ECO:0000313" key="2">
    <source>
        <dbReference type="Proteomes" id="UP000028719"/>
    </source>
</evidence>
<comment type="caution">
    <text evidence="1">The sequence shown here is derived from an EMBL/GenBank/DDBJ whole genome shotgun (WGS) entry which is preliminary data.</text>
</comment>
<proteinExistence type="predicted"/>
<dbReference type="RefSeq" id="WP_034747860.1">
    <property type="nucleotide sequence ID" value="NZ_JPRI01000008.1"/>
</dbReference>
<sequence>MITKTIIAKLDENGTIKQIRAIKSEDELYAFSRKLRMYFDFGLIIISPDIRDEMNDKLDKIYRSLD</sequence>
<evidence type="ECO:0008006" key="3">
    <source>
        <dbReference type="Google" id="ProtNLM"/>
    </source>
</evidence>
<organism evidence="1 2">
    <name type="scientific">Chryseobacterium vrystaatense</name>
    <dbReference type="NCBI Taxonomy" id="307480"/>
    <lineage>
        <taxon>Bacteria</taxon>
        <taxon>Pseudomonadati</taxon>
        <taxon>Bacteroidota</taxon>
        <taxon>Flavobacteriia</taxon>
        <taxon>Flavobacteriales</taxon>
        <taxon>Weeksellaceae</taxon>
        <taxon>Chryseobacterium group</taxon>
        <taxon>Chryseobacterium</taxon>
    </lineage>
</organism>
<dbReference type="Proteomes" id="UP000028719">
    <property type="component" value="Unassembled WGS sequence"/>
</dbReference>
<reference evidence="1 2" key="1">
    <citation type="submission" date="2014-07" db="EMBL/GenBank/DDBJ databases">
        <title>Genome of Chryseobacterium vrystaatense LMG 22846.</title>
        <authorList>
            <person name="Pipes S.E."/>
            <person name="Stropko S.J."/>
            <person name="Newman J.D."/>
        </authorList>
    </citation>
    <scope>NUCLEOTIDE SEQUENCE [LARGE SCALE GENOMIC DNA]</scope>
    <source>
        <strain evidence="1 2">LMG 22846</strain>
    </source>
</reference>
<keyword evidence="2" id="KW-1185">Reference proteome</keyword>
<evidence type="ECO:0000313" key="1">
    <source>
        <dbReference type="EMBL" id="KFF24455.1"/>
    </source>
</evidence>
<protein>
    <recommendedName>
        <fullName evidence="3">WYL domain-containing protein</fullName>
    </recommendedName>
</protein>
<dbReference type="EMBL" id="JPRI01000008">
    <property type="protein sequence ID" value="KFF24455.1"/>
    <property type="molecule type" value="Genomic_DNA"/>
</dbReference>
<accession>A0ABR4UIK9</accession>
<gene>
    <name evidence="1" type="ORF">IW16_19220</name>
</gene>